<comment type="catalytic activity">
    <reaction evidence="1 9">
        <text>a myo-inositol phosphate + H2O = myo-inositol + phosphate</text>
        <dbReference type="Rhea" id="RHEA:24056"/>
        <dbReference type="ChEBI" id="CHEBI:15377"/>
        <dbReference type="ChEBI" id="CHEBI:17268"/>
        <dbReference type="ChEBI" id="CHEBI:43474"/>
        <dbReference type="ChEBI" id="CHEBI:84139"/>
        <dbReference type="EC" id="3.1.3.25"/>
    </reaction>
</comment>
<keyword evidence="5 8" id="KW-0479">Metal-binding</keyword>
<dbReference type="InterPro" id="IPR033942">
    <property type="entry name" value="IMPase"/>
</dbReference>
<dbReference type="PROSITE" id="PS00629">
    <property type="entry name" value="IMP_1"/>
    <property type="match status" value="1"/>
</dbReference>
<feature type="binding site" evidence="8">
    <location>
        <position position="220"/>
    </location>
    <ligand>
        <name>Mg(2+)</name>
        <dbReference type="ChEBI" id="CHEBI:18420"/>
        <label>2</label>
    </ligand>
</feature>
<dbReference type="UniPathway" id="UPA00823">
    <property type="reaction ID" value="UER00788"/>
</dbReference>
<feature type="binding site" evidence="8">
    <location>
        <position position="94"/>
    </location>
    <ligand>
        <name>Mg(2+)</name>
        <dbReference type="ChEBI" id="CHEBI:18420"/>
        <label>1</label>
        <note>catalytic</note>
    </ligand>
</feature>
<keyword evidence="7 8" id="KW-0460">Magnesium</keyword>
<gene>
    <name evidence="10" type="ORF">CTOB1V02_LOCUS4338</name>
</gene>
<comment type="pathway">
    <text evidence="3 9">Polyol metabolism; myo-inositol biosynthesis; myo-inositol from D-glucose 6-phosphate: step 2/2.</text>
</comment>
<evidence type="ECO:0000256" key="1">
    <source>
        <dbReference type="ARBA" id="ARBA00001033"/>
    </source>
</evidence>
<feature type="binding site" evidence="8">
    <location>
        <position position="91"/>
    </location>
    <ligand>
        <name>Mg(2+)</name>
        <dbReference type="ChEBI" id="CHEBI:18420"/>
        <label>1</label>
        <note>catalytic</note>
    </ligand>
</feature>
<dbReference type="InterPro" id="IPR020583">
    <property type="entry name" value="Inositol_monoP_metal-BS"/>
</dbReference>
<feature type="binding site" evidence="8">
    <location>
        <position position="93"/>
    </location>
    <ligand>
        <name>Mg(2+)</name>
        <dbReference type="ChEBI" id="CHEBI:18420"/>
        <label>2</label>
    </ligand>
</feature>
<dbReference type="PANTHER" id="PTHR20854:SF4">
    <property type="entry name" value="INOSITOL-1-MONOPHOSPHATASE-RELATED"/>
    <property type="match status" value="1"/>
</dbReference>
<evidence type="ECO:0000256" key="2">
    <source>
        <dbReference type="ARBA" id="ARBA00001946"/>
    </source>
</evidence>
<feature type="binding site" evidence="8">
    <location>
        <position position="73"/>
    </location>
    <ligand>
        <name>Mg(2+)</name>
        <dbReference type="ChEBI" id="CHEBI:18420"/>
        <label>1</label>
        <note>catalytic</note>
    </ligand>
</feature>
<dbReference type="PRINTS" id="PR00378">
    <property type="entry name" value="LIIMPHPHTASE"/>
</dbReference>
<dbReference type="EMBL" id="OB660825">
    <property type="protein sequence ID" value="CAD7226420.1"/>
    <property type="molecule type" value="Genomic_DNA"/>
</dbReference>
<evidence type="ECO:0000256" key="9">
    <source>
        <dbReference type="RuleBase" id="RU364068"/>
    </source>
</evidence>
<dbReference type="EC" id="3.1.3.25" evidence="9"/>
<dbReference type="FunFam" id="3.40.190.80:FF:000002">
    <property type="entry name" value="Inositol-1-monophosphatase"/>
    <property type="match status" value="1"/>
</dbReference>
<comment type="similarity">
    <text evidence="4 9">Belongs to the inositol monophosphatase superfamily.</text>
</comment>
<dbReference type="OrthoDB" id="10254945at2759"/>
<dbReference type="SUPFAM" id="SSF56655">
    <property type="entry name" value="Carbohydrate phosphatase"/>
    <property type="match status" value="1"/>
</dbReference>
<evidence type="ECO:0000256" key="3">
    <source>
        <dbReference type="ARBA" id="ARBA00005152"/>
    </source>
</evidence>
<evidence type="ECO:0000256" key="4">
    <source>
        <dbReference type="ARBA" id="ARBA00009759"/>
    </source>
</evidence>
<dbReference type="PROSITE" id="PS00630">
    <property type="entry name" value="IMP_2"/>
    <property type="match status" value="1"/>
</dbReference>
<protein>
    <recommendedName>
        <fullName evidence="9">Inositol-1-monophosphatase</fullName>
        <ecNumber evidence="9">3.1.3.25</ecNumber>
    </recommendedName>
</protein>
<sequence>MVLSENDLQICFHTALGLVKEAGLHVSKAFHSMKSVTLKTGDIDLVTETDHFVEALIKDALKAKFPSHKFIGEESGQDKPGLTDDPTWILDPIDGTMNFVHTYPSTCVSLALWVDKDPEIGVIYNPITQELYAAQRRRGATLNGFPIRVSTQMDLTKSLIITETGTSRDEAKMNVVKANIATLLPKVHGFRMTGAAALDLALIARGAAEVYYEFGLHIWDMAAATVIIREAGGVVVDTSGGPFDPMSRRIIAAANHELVNQIAPMLRQIELERD</sequence>
<dbReference type="CDD" id="cd01639">
    <property type="entry name" value="IMPase"/>
    <property type="match status" value="1"/>
</dbReference>
<evidence type="ECO:0000256" key="6">
    <source>
        <dbReference type="ARBA" id="ARBA00022801"/>
    </source>
</evidence>
<dbReference type="InterPro" id="IPR020552">
    <property type="entry name" value="Inositol_monoPase_Li-sen"/>
</dbReference>
<name>A0A7R8WCT0_9CRUS</name>
<comment type="cofactor">
    <cofactor evidence="2 8 9">
        <name>Mg(2+)</name>
        <dbReference type="ChEBI" id="CHEBI:18420"/>
    </cofactor>
</comment>
<dbReference type="GO" id="GO:0008934">
    <property type="term" value="F:inositol monophosphate 1-phosphatase activity"/>
    <property type="evidence" value="ECO:0007669"/>
    <property type="project" value="InterPro"/>
</dbReference>
<dbReference type="GO" id="GO:0006021">
    <property type="term" value="P:inositol biosynthetic process"/>
    <property type="evidence" value="ECO:0007669"/>
    <property type="project" value="UniProtKB-UniPathway"/>
</dbReference>
<accession>A0A7R8WCT0</accession>
<dbReference type="InterPro" id="IPR020550">
    <property type="entry name" value="Inositol_monophosphatase_CS"/>
</dbReference>
<dbReference type="PANTHER" id="PTHR20854">
    <property type="entry name" value="INOSITOL MONOPHOSPHATASE"/>
    <property type="match status" value="1"/>
</dbReference>
<proteinExistence type="inferred from homology"/>
<dbReference type="FunFam" id="3.30.540.10:FF:000004">
    <property type="entry name" value="Inositol-1-monophosphatase"/>
    <property type="match status" value="1"/>
</dbReference>
<dbReference type="InterPro" id="IPR000760">
    <property type="entry name" value="Inositol_monophosphatase-like"/>
</dbReference>
<dbReference type="AlphaFoldDB" id="A0A7R8WCT0"/>
<evidence type="ECO:0000256" key="8">
    <source>
        <dbReference type="PIRSR" id="PIRSR600760-2"/>
    </source>
</evidence>
<organism evidence="10">
    <name type="scientific">Cyprideis torosa</name>
    <dbReference type="NCBI Taxonomy" id="163714"/>
    <lineage>
        <taxon>Eukaryota</taxon>
        <taxon>Metazoa</taxon>
        <taxon>Ecdysozoa</taxon>
        <taxon>Arthropoda</taxon>
        <taxon>Crustacea</taxon>
        <taxon>Oligostraca</taxon>
        <taxon>Ostracoda</taxon>
        <taxon>Podocopa</taxon>
        <taxon>Podocopida</taxon>
        <taxon>Cytherocopina</taxon>
        <taxon>Cytheroidea</taxon>
        <taxon>Cytherideidae</taxon>
        <taxon>Cyprideis</taxon>
    </lineage>
</organism>
<dbReference type="GO" id="GO:0046854">
    <property type="term" value="P:phosphatidylinositol phosphate biosynthetic process"/>
    <property type="evidence" value="ECO:0007669"/>
    <property type="project" value="InterPro"/>
</dbReference>
<evidence type="ECO:0000313" key="10">
    <source>
        <dbReference type="EMBL" id="CAD7226420.1"/>
    </source>
</evidence>
<dbReference type="PRINTS" id="PR00377">
    <property type="entry name" value="IMPHPHTASES"/>
</dbReference>
<evidence type="ECO:0000256" key="5">
    <source>
        <dbReference type="ARBA" id="ARBA00022723"/>
    </source>
</evidence>
<dbReference type="GO" id="GO:0007165">
    <property type="term" value="P:signal transduction"/>
    <property type="evidence" value="ECO:0007669"/>
    <property type="project" value="TreeGrafter"/>
</dbReference>
<dbReference type="Gene3D" id="3.30.540.10">
    <property type="entry name" value="Fructose-1,6-Bisphosphatase, subunit A, domain 1"/>
    <property type="match status" value="1"/>
</dbReference>
<dbReference type="GO" id="GO:0046872">
    <property type="term" value="F:metal ion binding"/>
    <property type="evidence" value="ECO:0007669"/>
    <property type="project" value="UniProtKB-KW"/>
</dbReference>
<dbReference type="Pfam" id="PF00459">
    <property type="entry name" value="Inositol_P"/>
    <property type="match status" value="1"/>
</dbReference>
<evidence type="ECO:0000256" key="7">
    <source>
        <dbReference type="ARBA" id="ARBA00022842"/>
    </source>
</evidence>
<reference evidence="10" key="1">
    <citation type="submission" date="2020-11" db="EMBL/GenBank/DDBJ databases">
        <authorList>
            <person name="Tran Van P."/>
        </authorList>
    </citation>
    <scope>NUCLEOTIDE SEQUENCE</scope>
</reference>
<dbReference type="Gene3D" id="3.40.190.80">
    <property type="match status" value="1"/>
</dbReference>
<keyword evidence="6 9" id="KW-0378">Hydrolase</keyword>